<dbReference type="Gene3D" id="3.10.50.40">
    <property type="match status" value="1"/>
</dbReference>
<comment type="catalytic activity">
    <reaction evidence="1 4 5">
        <text>[protein]-peptidylproline (omega=180) = [protein]-peptidylproline (omega=0)</text>
        <dbReference type="Rhea" id="RHEA:16237"/>
        <dbReference type="Rhea" id="RHEA-COMP:10747"/>
        <dbReference type="Rhea" id="RHEA-COMP:10748"/>
        <dbReference type="ChEBI" id="CHEBI:83833"/>
        <dbReference type="ChEBI" id="CHEBI:83834"/>
        <dbReference type="EC" id="5.2.1.8"/>
    </reaction>
</comment>
<feature type="chain" id="PRO_5045858267" description="Peptidyl-prolyl cis-trans isomerase" evidence="6">
    <location>
        <begin position="22"/>
        <end position="312"/>
    </location>
</feature>
<dbReference type="EMBL" id="CP107020">
    <property type="protein sequence ID" value="UYG16304.1"/>
    <property type="molecule type" value="Genomic_DNA"/>
</dbReference>
<dbReference type="PROSITE" id="PS51318">
    <property type="entry name" value="TAT"/>
    <property type="match status" value="1"/>
</dbReference>
<dbReference type="RefSeq" id="WP_263593517.1">
    <property type="nucleotide sequence ID" value="NZ_CP107020.1"/>
</dbReference>
<evidence type="ECO:0000256" key="6">
    <source>
        <dbReference type="SAM" id="SignalP"/>
    </source>
</evidence>
<evidence type="ECO:0000256" key="2">
    <source>
        <dbReference type="ARBA" id="ARBA00023110"/>
    </source>
</evidence>
<organism evidence="8 9">
    <name type="scientific">Brachybacterium huguangmaarense</name>
    <dbReference type="NCBI Taxonomy" id="1652028"/>
    <lineage>
        <taxon>Bacteria</taxon>
        <taxon>Bacillati</taxon>
        <taxon>Actinomycetota</taxon>
        <taxon>Actinomycetes</taxon>
        <taxon>Micrococcales</taxon>
        <taxon>Dermabacteraceae</taxon>
        <taxon>Brachybacterium</taxon>
    </lineage>
</organism>
<dbReference type="InterPro" id="IPR001179">
    <property type="entry name" value="PPIase_FKBP_dom"/>
</dbReference>
<keyword evidence="2 4" id="KW-0697">Rotamase</keyword>
<evidence type="ECO:0000313" key="9">
    <source>
        <dbReference type="Proteomes" id="UP001164305"/>
    </source>
</evidence>
<keyword evidence="6" id="KW-0732">Signal</keyword>
<sequence length="312" mass="31223">MIRRRTLLSSALAAGAALGLAACGSEGADDAASTSAGSDGDVLSQVTFGGEPGAEPTVSFTAPLSFTSTASRIVTPGDGDAIGERDMLALQTMLVNAADGSTLQSSWQGAPASYLAVNGEGTDKDTAAFLQSATIGSRIAMLGSVRSQSGASYDVIQVSDIVSKALTRAEGAPQPVPEGMPAFTLADDGAPALSGTPDMAVPDTTAQAVTIVGTGAETAAGDALAMHYTGWKLSDGTQFDSSWARGAPFGFTLGQGQVITGWDESLVGKTVGSQVLLVIPPAEAYGGQDNELAEETLIFVADILGATAPAGS</sequence>
<reference evidence="8" key="1">
    <citation type="submission" date="2022-10" db="EMBL/GenBank/DDBJ databases">
        <title>Whole-Genome Sequencing of Brachybacterium huguangmaarense BRM-3, Isolated from Betula schmidtii.</title>
        <authorList>
            <person name="Haam D."/>
        </authorList>
    </citation>
    <scope>NUCLEOTIDE SEQUENCE</scope>
    <source>
        <strain evidence="8">BRM-3</strain>
    </source>
</reference>
<dbReference type="EC" id="5.2.1.8" evidence="5"/>
<dbReference type="PANTHER" id="PTHR45779">
    <property type="entry name" value="PEPTIDYLPROLYL ISOMERASE"/>
    <property type="match status" value="1"/>
</dbReference>
<name>A0ABY6FZC9_9MICO</name>
<evidence type="ECO:0000256" key="5">
    <source>
        <dbReference type="RuleBase" id="RU003915"/>
    </source>
</evidence>
<proteinExistence type="inferred from homology"/>
<dbReference type="PROSITE" id="PS51257">
    <property type="entry name" value="PROKAR_LIPOPROTEIN"/>
    <property type="match status" value="1"/>
</dbReference>
<gene>
    <name evidence="8" type="ORF">BRM3_11905</name>
</gene>
<keyword evidence="3 4" id="KW-0413">Isomerase</keyword>
<evidence type="ECO:0000256" key="1">
    <source>
        <dbReference type="ARBA" id="ARBA00000971"/>
    </source>
</evidence>
<keyword evidence="9" id="KW-1185">Reference proteome</keyword>
<comment type="similarity">
    <text evidence="5">Belongs to the FKBP-type PPIase family.</text>
</comment>
<protein>
    <recommendedName>
        <fullName evidence="5">Peptidyl-prolyl cis-trans isomerase</fullName>
        <ecNumber evidence="5">5.2.1.8</ecNumber>
    </recommendedName>
</protein>
<dbReference type="SUPFAM" id="SSF54534">
    <property type="entry name" value="FKBP-like"/>
    <property type="match status" value="1"/>
</dbReference>
<dbReference type="InterPro" id="IPR046357">
    <property type="entry name" value="PPIase_dom_sf"/>
</dbReference>
<dbReference type="InterPro" id="IPR044609">
    <property type="entry name" value="FKBP2/11"/>
</dbReference>
<dbReference type="GO" id="GO:0016853">
    <property type="term" value="F:isomerase activity"/>
    <property type="evidence" value="ECO:0007669"/>
    <property type="project" value="UniProtKB-KW"/>
</dbReference>
<dbReference type="PANTHER" id="PTHR45779:SF7">
    <property type="entry name" value="PEPTIDYLPROLYL ISOMERASE"/>
    <property type="match status" value="1"/>
</dbReference>
<dbReference type="PROSITE" id="PS50059">
    <property type="entry name" value="FKBP_PPIASE"/>
    <property type="match status" value="1"/>
</dbReference>
<dbReference type="InterPro" id="IPR006311">
    <property type="entry name" value="TAT_signal"/>
</dbReference>
<dbReference type="Pfam" id="PF00254">
    <property type="entry name" value="FKBP_C"/>
    <property type="match status" value="1"/>
</dbReference>
<evidence type="ECO:0000259" key="7">
    <source>
        <dbReference type="PROSITE" id="PS50059"/>
    </source>
</evidence>
<evidence type="ECO:0000256" key="3">
    <source>
        <dbReference type="ARBA" id="ARBA00023235"/>
    </source>
</evidence>
<accession>A0ABY6FZC9</accession>
<feature type="domain" description="PPIase FKBP-type" evidence="7">
    <location>
        <begin position="221"/>
        <end position="307"/>
    </location>
</feature>
<evidence type="ECO:0000313" key="8">
    <source>
        <dbReference type="EMBL" id="UYG16304.1"/>
    </source>
</evidence>
<evidence type="ECO:0000256" key="4">
    <source>
        <dbReference type="PROSITE-ProRule" id="PRU00277"/>
    </source>
</evidence>
<dbReference type="Proteomes" id="UP001164305">
    <property type="component" value="Chromosome"/>
</dbReference>
<feature type="signal peptide" evidence="6">
    <location>
        <begin position="1"/>
        <end position="21"/>
    </location>
</feature>